<dbReference type="EMBL" id="LCYG01000043">
    <property type="protein sequence ID" value="KLK91873.1"/>
    <property type="molecule type" value="Genomic_DNA"/>
</dbReference>
<reference evidence="1 2" key="1">
    <citation type="submission" date="2015-05" db="EMBL/GenBank/DDBJ databases">
        <title>Draft genome sequence of Microvirga vignae strain BR3299, a novel nitrogen fixing bacteria isolated from Brazil semi-aired region.</title>
        <authorList>
            <person name="Zilli J.E."/>
            <person name="Passos S.R."/>
            <person name="Leite J."/>
            <person name="Baldani J.I."/>
            <person name="Xavier G.R."/>
            <person name="Rumjaneck N.G."/>
            <person name="Simoes-Araujo J.L."/>
        </authorList>
    </citation>
    <scope>NUCLEOTIDE SEQUENCE [LARGE SCALE GENOMIC DNA]</scope>
    <source>
        <strain evidence="1 2">BR3299</strain>
    </source>
</reference>
<protein>
    <submittedName>
        <fullName evidence="1">Uncharacterized protein</fullName>
    </submittedName>
</protein>
<evidence type="ECO:0000313" key="2">
    <source>
        <dbReference type="Proteomes" id="UP000035489"/>
    </source>
</evidence>
<name>A0A0H1R9M6_9HYPH</name>
<dbReference type="RefSeq" id="WP_047190283.1">
    <property type="nucleotide sequence ID" value="NZ_LCYG01000043.1"/>
</dbReference>
<gene>
    <name evidence="1" type="ORF">AA309_17345</name>
</gene>
<proteinExistence type="predicted"/>
<comment type="caution">
    <text evidence="1">The sequence shown here is derived from an EMBL/GenBank/DDBJ whole genome shotgun (WGS) entry which is preliminary data.</text>
</comment>
<dbReference type="Proteomes" id="UP000035489">
    <property type="component" value="Unassembled WGS sequence"/>
</dbReference>
<dbReference type="AlphaFoldDB" id="A0A0H1R9M6"/>
<keyword evidence="2" id="KW-1185">Reference proteome</keyword>
<organism evidence="1 2">
    <name type="scientific">Microvirga vignae</name>
    <dbReference type="NCBI Taxonomy" id="1225564"/>
    <lineage>
        <taxon>Bacteria</taxon>
        <taxon>Pseudomonadati</taxon>
        <taxon>Pseudomonadota</taxon>
        <taxon>Alphaproteobacteria</taxon>
        <taxon>Hyphomicrobiales</taxon>
        <taxon>Methylobacteriaceae</taxon>
        <taxon>Microvirga</taxon>
    </lineage>
</organism>
<evidence type="ECO:0000313" key="1">
    <source>
        <dbReference type="EMBL" id="KLK91873.1"/>
    </source>
</evidence>
<sequence length="176" mass="18902">MSVWAHSSGAIVTVVCAKAATFTTAIHAASADLPQPETIRIRCPTPNGNFQTRILRSIRMPPLLRLSVPLSGPFGGTGKPVLEAKACVTQQAELSCHRLRVAVSVGHDGRRSREQVIGSHLDTRVPPAPSSHINKKGLQVMQVDFNASPLNPGHDGLNCLSPLLDPFSECRLHHLS</sequence>
<accession>A0A0H1R9M6</accession>
<dbReference type="PATRIC" id="fig|1225564.3.peg.4577"/>